<accession>A0A6B3P061</accession>
<evidence type="ECO:0000313" key="2">
    <source>
        <dbReference type="Proteomes" id="UP000482634"/>
    </source>
</evidence>
<sequence>MSARGVAWMALVFGLTLLVGLPARWVSKAVPWSVEGVSGSVWRGQAV</sequence>
<dbReference type="AlphaFoldDB" id="A0A6B3P061"/>
<comment type="caution">
    <text evidence="1">The sequence shown here is derived from an EMBL/GenBank/DDBJ whole genome shotgun (WGS) entry which is preliminary data.</text>
</comment>
<evidence type="ECO:0000313" key="1">
    <source>
        <dbReference type="EMBL" id="NER66811.1"/>
    </source>
</evidence>
<reference evidence="1 2" key="1">
    <citation type="submission" date="2020-02" db="EMBL/GenBank/DDBJ databases">
        <title>Broccoli isolated Pseudomonas sp.</title>
        <authorList>
            <person name="Fujikawa T."/>
            <person name="Sawada H."/>
        </authorList>
    </citation>
    <scope>NUCLEOTIDE SEQUENCE [LARGE SCALE GENOMIC DNA]</scope>
    <source>
        <strain evidence="1 2">MAFF212427</strain>
    </source>
</reference>
<keyword evidence="2" id="KW-1185">Reference proteome</keyword>
<gene>
    <name evidence="1" type="ORF">G3436_26935</name>
</gene>
<dbReference type="Proteomes" id="UP000482634">
    <property type="component" value="Unassembled WGS sequence"/>
</dbReference>
<proteinExistence type="predicted"/>
<name>A0A6B3P061_9PSED</name>
<feature type="non-terminal residue" evidence="1">
    <location>
        <position position="47"/>
    </location>
</feature>
<protein>
    <submittedName>
        <fullName evidence="1">General secretion pathway protein GspN</fullName>
    </submittedName>
</protein>
<organism evidence="1 2">
    <name type="scientific">Pseudomonas brassicae</name>
    <dbReference type="NCBI Taxonomy" id="2708063"/>
    <lineage>
        <taxon>Bacteria</taxon>
        <taxon>Pseudomonadati</taxon>
        <taxon>Pseudomonadota</taxon>
        <taxon>Gammaproteobacteria</taxon>
        <taxon>Pseudomonadales</taxon>
        <taxon>Pseudomonadaceae</taxon>
        <taxon>Pseudomonas</taxon>
    </lineage>
</organism>
<dbReference type="EMBL" id="JAAHBU010000654">
    <property type="protein sequence ID" value="NER66811.1"/>
    <property type="molecule type" value="Genomic_DNA"/>
</dbReference>